<dbReference type="InterPro" id="IPR000242">
    <property type="entry name" value="PTP_cat"/>
</dbReference>
<evidence type="ECO:0000313" key="4">
    <source>
        <dbReference type="Proteomes" id="UP001497512"/>
    </source>
</evidence>
<dbReference type="Proteomes" id="UP001497512">
    <property type="component" value="Chromosome 8"/>
</dbReference>
<sequence>MENRRQPSVASLYSDELGQRVLKIASNVFFVFFVVLVLTFTVFAITYKPPDPWLQSLRSYNELFSSVDNSTFQHDDSILVTGDDLKPNVDTAPGPKAITEEDVQNTPVQLAGSCDSSTSVINCSDPAVKSSIERYNFLKFPALNFYEYRDPVGGAAKNECDIAWKYRSKRAKTRRIYRDFRRYILKKDAACAISVHKVGKWHSGINARPRKGGDASSTTDMEKGVDVVEDSLGPTSWQPNTEFYTQRYLYYERGGDYCKSMSQFEWSFLCALGEARYLNRTFVMDLDFCLAGANNPGHEDETNKDFRFYFDYEHLQESTPMIEKNTFLQELQEWNSKHKTHAILPHYIPNFKVAPSSLRNDTGTVLWRRFDDVVETNNYWYRVCEGEAEKYVERPWNLMWKSRRLMDIVTAICNKLEWDFDTVHVVRGEKAKNKQLWPNLDADTSPESLLSKVQKQLDFRRKIYIATNEMESDYFDKLRSWNEVYLLDDFKELWSNTSEWYKSTLALTGGQPVEFDGYMRVIVDTEMLYRGKKNIETFNDLTGDCKNGVGRC</sequence>
<dbReference type="PROSITE" id="PS50055">
    <property type="entry name" value="TYR_PHOSPHATASE_PTP"/>
    <property type="match status" value="1"/>
</dbReference>
<dbReference type="PANTHER" id="PTHR31469:SF4">
    <property type="entry name" value="O-FUCOSYLTRANSFERASE FAMILY PROTEIN"/>
    <property type="match status" value="1"/>
</dbReference>
<name>A0ABP0UZY4_9BRYO</name>
<keyword evidence="4" id="KW-1185">Reference proteome</keyword>
<protein>
    <recommendedName>
        <fullName evidence="2">Tyrosine-protein phosphatase domain-containing protein</fullName>
    </recommendedName>
</protein>
<reference evidence="3" key="1">
    <citation type="submission" date="2024-02" db="EMBL/GenBank/DDBJ databases">
        <authorList>
            <consortium name="ELIXIR-Norway"/>
            <consortium name="Elixir Norway"/>
        </authorList>
    </citation>
    <scope>NUCLEOTIDE SEQUENCE</scope>
</reference>
<dbReference type="Pfam" id="PF23269">
    <property type="entry name" value="DUF7074"/>
    <property type="match status" value="1"/>
</dbReference>
<dbReference type="EMBL" id="OZ019900">
    <property type="protein sequence ID" value="CAK9233900.1"/>
    <property type="molecule type" value="Genomic_DNA"/>
</dbReference>
<accession>A0ABP0UZY4</accession>
<organism evidence="3 4">
    <name type="scientific">Sphagnum troendelagicum</name>
    <dbReference type="NCBI Taxonomy" id="128251"/>
    <lineage>
        <taxon>Eukaryota</taxon>
        <taxon>Viridiplantae</taxon>
        <taxon>Streptophyta</taxon>
        <taxon>Embryophyta</taxon>
        <taxon>Bryophyta</taxon>
        <taxon>Sphagnophytina</taxon>
        <taxon>Sphagnopsida</taxon>
        <taxon>Sphagnales</taxon>
        <taxon>Sphagnaceae</taxon>
        <taxon>Sphagnum</taxon>
    </lineage>
</organism>
<evidence type="ECO:0000313" key="3">
    <source>
        <dbReference type="EMBL" id="CAK9233900.1"/>
    </source>
</evidence>
<dbReference type="PANTHER" id="PTHR31469">
    <property type="entry name" value="OS07G0633600 PROTEIN"/>
    <property type="match status" value="1"/>
</dbReference>
<gene>
    <name evidence="3" type="ORF">CSSPTR1EN2_LOCUS21813</name>
</gene>
<evidence type="ECO:0000259" key="2">
    <source>
        <dbReference type="PROSITE" id="PS50055"/>
    </source>
</evidence>
<feature type="domain" description="Tyrosine-protein phosphatase" evidence="2">
    <location>
        <begin position="308"/>
        <end position="552"/>
    </location>
</feature>
<dbReference type="InterPro" id="IPR055503">
    <property type="entry name" value="DUF7075"/>
</dbReference>
<evidence type="ECO:0000256" key="1">
    <source>
        <dbReference type="SAM" id="Phobius"/>
    </source>
</evidence>
<keyword evidence="1" id="KW-0472">Membrane</keyword>
<dbReference type="InterPro" id="IPR055502">
    <property type="entry name" value="DUF7074"/>
</dbReference>
<dbReference type="Pfam" id="PF23272">
    <property type="entry name" value="DUF7075"/>
    <property type="match status" value="1"/>
</dbReference>
<keyword evidence="1" id="KW-0812">Transmembrane</keyword>
<proteinExistence type="predicted"/>
<feature type="transmembrane region" description="Helical" evidence="1">
    <location>
        <begin position="21"/>
        <end position="47"/>
    </location>
</feature>
<keyword evidence="1" id="KW-1133">Transmembrane helix</keyword>